<keyword evidence="3" id="KW-0808">Transferase</keyword>
<feature type="transmembrane region" description="Helical" evidence="7">
    <location>
        <begin position="254"/>
        <end position="272"/>
    </location>
</feature>
<dbReference type="EMBL" id="BJCL01000019">
    <property type="protein sequence ID" value="GCL65692.1"/>
    <property type="molecule type" value="Genomic_DNA"/>
</dbReference>
<dbReference type="InterPro" id="IPR036890">
    <property type="entry name" value="HATPase_C_sf"/>
</dbReference>
<dbReference type="Gene3D" id="3.30.565.10">
    <property type="entry name" value="Histidine kinase-like ATPase, C-terminal domain"/>
    <property type="match status" value="1"/>
</dbReference>
<feature type="domain" description="Histidine kinase" evidence="8">
    <location>
        <begin position="534"/>
        <end position="622"/>
    </location>
</feature>
<accession>A0A480AZH1</accession>
<organism evidence="9 10">
    <name type="scientific">Pseudaquabacterium pictum</name>
    <dbReference type="NCBI Taxonomy" id="2315236"/>
    <lineage>
        <taxon>Bacteria</taxon>
        <taxon>Pseudomonadati</taxon>
        <taxon>Pseudomonadota</taxon>
        <taxon>Betaproteobacteria</taxon>
        <taxon>Burkholderiales</taxon>
        <taxon>Sphaerotilaceae</taxon>
        <taxon>Pseudaquabacterium</taxon>
    </lineage>
</organism>
<evidence type="ECO:0000256" key="5">
    <source>
        <dbReference type="ARBA" id="ARBA00023012"/>
    </source>
</evidence>
<keyword evidence="10" id="KW-1185">Reference proteome</keyword>
<evidence type="ECO:0000313" key="10">
    <source>
        <dbReference type="Proteomes" id="UP000301751"/>
    </source>
</evidence>
<evidence type="ECO:0000313" key="9">
    <source>
        <dbReference type="EMBL" id="GCL65692.1"/>
    </source>
</evidence>
<evidence type="ECO:0000256" key="3">
    <source>
        <dbReference type="ARBA" id="ARBA00022679"/>
    </source>
</evidence>
<keyword evidence="7" id="KW-0472">Membrane</keyword>
<keyword evidence="6" id="KW-0175">Coiled coil</keyword>
<comment type="catalytic activity">
    <reaction evidence="1">
        <text>ATP + protein L-histidine = ADP + protein N-phospho-L-histidine.</text>
        <dbReference type="EC" id="2.7.13.3"/>
    </reaction>
</comment>
<dbReference type="OrthoDB" id="8697484at2"/>
<evidence type="ECO:0000256" key="1">
    <source>
        <dbReference type="ARBA" id="ARBA00000085"/>
    </source>
</evidence>
<dbReference type="GO" id="GO:0000160">
    <property type="term" value="P:phosphorelay signal transduction system"/>
    <property type="evidence" value="ECO:0007669"/>
    <property type="project" value="UniProtKB-KW"/>
</dbReference>
<dbReference type="PROSITE" id="PS50109">
    <property type="entry name" value="HIS_KIN"/>
    <property type="match status" value="1"/>
</dbReference>
<sequence length="627" mass="68535">MPVTSLPVCRPWTLLRPMLWAIGLALLLAGTAGAAPVQWLTQARMLPLTAGTPDWQLAQPVQLPDDWATSRPAAHGVVAYRLDLPAPAGGSAQLYGLAVERACSVLAVWLNGQMIHEGGRFDEPVSRQCHRPQMVAVPAALLQPQGNVLELRIRGYPLAEVSSRQRAGGLSAVAFGAYDTVAAWHARQLLFAIRLPEVLSGALVLMGSFMFVMGWFNRTQSYLAYFGALMVGWSLLLARLWASDLPVANGTAELALAALMAFITLATVQFLMRYAGHRLRWLDVALPAQCLLMPATLLALGPQRLHMASGVWYVALSAQALAAAVFYLVQARRQRSRLVWPMAALLGVVAVSLLVELIALGWRLDNRVVHVAQLLPALGFLALGLRLVQQYGRAFQTAEQTRAELEVRIREATAQIERNFAQLSELKVEQVTDRERKRIAADLHDDLGAKLLTIVHTSDNERISTLAREALEEMRLSVRGLTGKPVKLLDALGDWRAEVVMRLQQSGVQGEWSAPSDDEVPQTLSSRAYVQTTRILREAVSNIIKHSGASQCSVRCTIDNGDFQLVVQDNGKGIPTELDGRLDKGHGMASMKGRAKQLQGQCLVESGPGYGTVIRLTLPLEQHTTAR</sequence>
<feature type="transmembrane region" description="Helical" evidence="7">
    <location>
        <begin position="198"/>
        <end position="216"/>
    </location>
</feature>
<feature type="transmembrane region" description="Helical" evidence="7">
    <location>
        <begin position="311"/>
        <end position="329"/>
    </location>
</feature>
<dbReference type="InterPro" id="IPR005467">
    <property type="entry name" value="His_kinase_dom"/>
</dbReference>
<reference evidence="10" key="1">
    <citation type="submission" date="2019-03" db="EMBL/GenBank/DDBJ databases">
        <title>Aquabacterium pictum sp.nov., the first bacteriochlorophyll a-containing freshwater bacterium in the genus Aquabacterium of the class Betaproteobacteria.</title>
        <authorList>
            <person name="Hirose S."/>
            <person name="Tank M."/>
            <person name="Hara E."/>
            <person name="Tamaki H."/>
            <person name="Takaichi S."/>
            <person name="Haruta S."/>
            <person name="Hanada S."/>
        </authorList>
    </citation>
    <scope>NUCLEOTIDE SEQUENCE [LARGE SCALE GENOMIC DNA]</scope>
    <source>
        <strain evidence="10">W35</strain>
    </source>
</reference>
<comment type="caution">
    <text evidence="9">The sequence shown here is derived from an EMBL/GenBank/DDBJ whole genome shotgun (WGS) entry which is preliminary data.</text>
</comment>
<evidence type="ECO:0000256" key="2">
    <source>
        <dbReference type="ARBA" id="ARBA00012438"/>
    </source>
</evidence>
<keyword evidence="5" id="KW-0902">Two-component regulatory system</keyword>
<dbReference type="CDD" id="cd16917">
    <property type="entry name" value="HATPase_UhpB-NarQ-NarX-like"/>
    <property type="match status" value="1"/>
</dbReference>
<dbReference type="InterPro" id="IPR050482">
    <property type="entry name" value="Sensor_HK_TwoCompSys"/>
</dbReference>
<evidence type="ECO:0000256" key="4">
    <source>
        <dbReference type="ARBA" id="ARBA00022777"/>
    </source>
</evidence>
<dbReference type="GO" id="GO:0004673">
    <property type="term" value="F:protein histidine kinase activity"/>
    <property type="evidence" value="ECO:0007669"/>
    <property type="project" value="UniProtKB-EC"/>
</dbReference>
<dbReference type="InterPro" id="IPR008979">
    <property type="entry name" value="Galactose-bd-like_sf"/>
</dbReference>
<dbReference type="EC" id="2.7.13.3" evidence="2"/>
<keyword evidence="7" id="KW-0812">Transmembrane</keyword>
<feature type="transmembrane region" description="Helical" evidence="7">
    <location>
        <begin position="223"/>
        <end position="242"/>
    </location>
</feature>
<dbReference type="RefSeq" id="WP_137735400.1">
    <property type="nucleotide sequence ID" value="NZ_BJCL01000019.1"/>
</dbReference>
<evidence type="ECO:0000256" key="6">
    <source>
        <dbReference type="SAM" id="Coils"/>
    </source>
</evidence>
<dbReference type="Pfam" id="PF02518">
    <property type="entry name" value="HATPase_c"/>
    <property type="match status" value="1"/>
</dbReference>
<dbReference type="Proteomes" id="UP000301751">
    <property type="component" value="Unassembled WGS sequence"/>
</dbReference>
<dbReference type="InterPro" id="IPR003594">
    <property type="entry name" value="HATPase_dom"/>
</dbReference>
<name>A0A480AZH1_9BURK</name>
<dbReference type="SUPFAM" id="SSF49785">
    <property type="entry name" value="Galactose-binding domain-like"/>
    <property type="match status" value="1"/>
</dbReference>
<dbReference type="PANTHER" id="PTHR24421">
    <property type="entry name" value="NITRATE/NITRITE SENSOR PROTEIN NARX-RELATED"/>
    <property type="match status" value="1"/>
</dbReference>
<keyword evidence="7" id="KW-1133">Transmembrane helix</keyword>
<protein>
    <recommendedName>
        <fullName evidence="2">histidine kinase</fullName>
        <ecNumber evidence="2">2.7.13.3</ecNumber>
    </recommendedName>
</protein>
<dbReference type="SUPFAM" id="SSF55874">
    <property type="entry name" value="ATPase domain of HSP90 chaperone/DNA topoisomerase II/histidine kinase"/>
    <property type="match status" value="1"/>
</dbReference>
<dbReference type="Gene3D" id="2.60.120.260">
    <property type="entry name" value="Galactose-binding domain-like"/>
    <property type="match status" value="1"/>
</dbReference>
<dbReference type="SMART" id="SM00387">
    <property type="entry name" value="HATPase_c"/>
    <property type="match status" value="1"/>
</dbReference>
<feature type="transmembrane region" description="Helical" evidence="7">
    <location>
        <begin position="338"/>
        <end position="362"/>
    </location>
</feature>
<dbReference type="PANTHER" id="PTHR24421:SF10">
    <property type="entry name" value="NITRATE_NITRITE SENSOR PROTEIN NARQ"/>
    <property type="match status" value="1"/>
</dbReference>
<proteinExistence type="predicted"/>
<evidence type="ECO:0000259" key="8">
    <source>
        <dbReference type="PROSITE" id="PS50109"/>
    </source>
</evidence>
<feature type="coiled-coil region" evidence="6">
    <location>
        <begin position="395"/>
        <end position="429"/>
    </location>
</feature>
<keyword evidence="4" id="KW-0418">Kinase</keyword>
<feature type="transmembrane region" description="Helical" evidence="7">
    <location>
        <begin position="368"/>
        <end position="388"/>
    </location>
</feature>
<gene>
    <name evidence="9" type="ORF">AQPW35_47730</name>
</gene>
<dbReference type="AlphaFoldDB" id="A0A480AZH1"/>
<evidence type="ECO:0000256" key="7">
    <source>
        <dbReference type="SAM" id="Phobius"/>
    </source>
</evidence>